<dbReference type="Gene3D" id="2.60.120.260">
    <property type="entry name" value="Galactose-binding domain-like"/>
    <property type="match status" value="1"/>
</dbReference>
<proteinExistence type="predicted"/>
<evidence type="ECO:0000313" key="2">
    <source>
        <dbReference type="EMBL" id="EUA46089.1"/>
    </source>
</evidence>
<evidence type="ECO:0000256" key="1">
    <source>
        <dbReference type="SAM" id="MobiDB-lite"/>
    </source>
</evidence>
<feature type="region of interest" description="Disordered" evidence="1">
    <location>
        <begin position="40"/>
        <end position="89"/>
    </location>
</feature>
<accession>A0A829Q0J2</accession>
<name>A0A829Q0J2_9MYCO</name>
<dbReference type="SUPFAM" id="SSF49785">
    <property type="entry name" value="Galactose-binding domain-like"/>
    <property type="match status" value="1"/>
</dbReference>
<sequence>MTGNAPAGLPDFTMLPDLALRPLGGAVIWANDDLFAEKENLIKPGRPTTGPRPSGTRDRSMTDGRPGAGVTRPAIRAMTPPSCGWASRG</sequence>
<dbReference type="InterPro" id="IPR008979">
    <property type="entry name" value="Galactose-bd-like_sf"/>
</dbReference>
<comment type="caution">
    <text evidence="2">The sequence shown here is derived from an EMBL/GenBank/DDBJ whole genome shotgun (WGS) entry which is preliminary data.</text>
</comment>
<dbReference type="AlphaFoldDB" id="A0A829Q0J2"/>
<feature type="compositionally biased region" description="Low complexity" evidence="1">
    <location>
        <begin position="44"/>
        <end position="54"/>
    </location>
</feature>
<reference evidence="2 3" key="1">
    <citation type="submission" date="2013-12" db="EMBL/GenBank/DDBJ databases">
        <authorList>
            <person name="Madinger N."/>
            <person name="Lenaerts A."/>
            <person name="Ordway D."/>
            <person name="DeGroote M.A."/>
            <person name="Parker T."/>
            <person name="Sizemore C."/>
            <person name="Tallon L.J."/>
            <person name="Sadzewicz L.K."/>
            <person name="Sengamalay N."/>
            <person name="Fraser C.M."/>
            <person name="Hine E."/>
            <person name="Shefchek K.A."/>
            <person name="Das S.P."/>
            <person name="Tettelin H."/>
        </authorList>
    </citation>
    <scope>NUCLEOTIDE SEQUENCE [LARGE SCALE GENOMIC DNA]</scope>
    <source>
        <strain evidence="2 3">21</strain>
    </source>
</reference>
<organism evidence="2 3">
    <name type="scientific">Mycobacteroides abscessus 21</name>
    <dbReference type="NCBI Taxonomy" id="1299324"/>
    <lineage>
        <taxon>Bacteria</taxon>
        <taxon>Bacillati</taxon>
        <taxon>Actinomycetota</taxon>
        <taxon>Actinomycetes</taxon>
        <taxon>Mycobacteriales</taxon>
        <taxon>Mycobacteriaceae</taxon>
        <taxon>Mycobacteroides</taxon>
        <taxon>Mycobacteroides abscessus</taxon>
    </lineage>
</organism>
<gene>
    <name evidence="2" type="ORF">I543_3151</name>
</gene>
<protein>
    <submittedName>
        <fullName evidence="2">Putative allantoicase</fullName>
    </submittedName>
</protein>
<dbReference type="EMBL" id="JAOF01000001">
    <property type="protein sequence ID" value="EUA46089.1"/>
    <property type="molecule type" value="Genomic_DNA"/>
</dbReference>
<dbReference type="Proteomes" id="UP000020103">
    <property type="component" value="Unassembled WGS sequence"/>
</dbReference>
<evidence type="ECO:0000313" key="3">
    <source>
        <dbReference type="Proteomes" id="UP000020103"/>
    </source>
</evidence>